<gene>
    <name evidence="2" type="primary">tropE_7</name>
    <name evidence="2" type="ORF">LSUE1_G008363</name>
</gene>
<dbReference type="AlphaFoldDB" id="A0A8T9CA93"/>
<evidence type="ECO:0000313" key="3">
    <source>
        <dbReference type="Proteomes" id="UP000469558"/>
    </source>
</evidence>
<dbReference type="Proteomes" id="UP000469558">
    <property type="component" value="Unassembled WGS sequence"/>
</dbReference>
<dbReference type="InterPro" id="IPR002347">
    <property type="entry name" value="SDR_fam"/>
</dbReference>
<protein>
    <submittedName>
        <fullName evidence="2">Short-chain dehydrogenase/reductase tropE</fullName>
    </submittedName>
</protein>
<comment type="caution">
    <text evidence="2">The sequence shown here is derived from an EMBL/GenBank/DDBJ whole genome shotgun (WGS) entry which is preliminary data.</text>
</comment>
<dbReference type="EMBL" id="QGMK01000625">
    <property type="protein sequence ID" value="TVY80720.1"/>
    <property type="molecule type" value="Genomic_DNA"/>
</dbReference>
<evidence type="ECO:0000256" key="1">
    <source>
        <dbReference type="ARBA" id="ARBA00006484"/>
    </source>
</evidence>
<dbReference type="PANTHER" id="PTHR43544:SF32">
    <property type="entry name" value="CHAIN DEHYDROGENASE, PUTATIVE (AFU_ORTHOLOGUE AFUA_5G01530)-RELATED"/>
    <property type="match status" value="1"/>
</dbReference>
<reference evidence="2 3" key="1">
    <citation type="submission" date="2018-05" db="EMBL/GenBank/DDBJ databases">
        <title>Genome sequencing and assembly of the regulated plant pathogen Lachnellula willkommii and related sister species for the development of diagnostic species identification markers.</title>
        <authorList>
            <person name="Giroux E."/>
            <person name="Bilodeau G."/>
        </authorList>
    </citation>
    <scope>NUCLEOTIDE SEQUENCE [LARGE SCALE GENOMIC DNA]</scope>
    <source>
        <strain evidence="2 3">CBS 268.59</strain>
    </source>
</reference>
<dbReference type="PANTHER" id="PTHR43544">
    <property type="entry name" value="SHORT-CHAIN DEHYDROGENASE/REDUCTASE"/>
    <property type="match status" value="1"/>
</dbReference>
<dbReference type="GO" id="GO:0019748">
    <property type="term" value="P:secondary metabolic process"/>
    <property type="evidence" value="ECO:0007669"/>
    <property type="project" value="TreeGrafter"/>
</dbReference>
<dbReference type="GO" id="GO:0016491">
    <property type="term" value="F:oxidoreductase activity"/>
    <property type="evidence" value="ECO:0007669"/>
    <property type="project" value="TreeGrafter"/>
</dbReference>
<dbReference type="Pfam" id="PF00106">
    <property type="entry name" value="adh_short"/>
    <property type="match status" value="2"/>
</dbReference>
<dbReference type="GO" id="GO:0005737">
    <property type="term" value="C:cytoplasm"/>
    <property type="evidence" value="ECO:0007669"/>
    <property type="project" value="TreeGrafter"/>
</dbReference>
<comment type="similarity">
    <text evidence="1">Belongs to the short-chain dehydrogenases/reductases (SDR) family.</text>
</comment>
<dbReference type="InterPro" id="IPR036291">
    <property type="entry name" value="NAD(P)-bd_dom_sf"/>
</dbReference>
<evidence type="ECO:0000313" key="2">
    <source>
        <dbReference type="EMBL" id="TVY80720.1"/>
    </source>
</evidence>
<name>A0A8T9CA93_9HELO</name>
<dbReference type="Gene3D" id="3.40.50.720">
    <property type="entry name" value="NAD(P)-binding Rossmann-like Domain"/>
    <property type="match status" value="1"/>
</dbReference>
<dbReference type="PRINTS" id="PR00081">
    <property type="entry name" value="GDHRDH"/>
</dbReference>
<dbReference type="InterPro" id="IPR051468">
    <property type="entry name" value="Fungal_SecMetab_SDRs"/>
</dbReference>
<keyword evidence="3" id="KW-1185">Reference proteome</keyword>
<accession>A0A8T9CA93</accession>
<sequence>MATAKVIVTGGNAGIGYEIVKALFQSAKPYHVFMGSRSLEKGKLAAETMKKDYPDAKNTIEPIQLDVTSDKSIETVFEHVKASQGQLDVLVHNAGKKYTLTFDVLTGANFDLEFIHGKSTLRESFTKAYDVNVAGAHVLTWTMMPLLLKSSDPRLLFVGGLSSVTLAANENYFPTPPPPAGWPKPTQFEVVGYRCSKTALSMLMLDWHHKVAQDGIKVWAVAPGFLATNLGGVGPELAKQMGAGDPKAGGDIVKLVVEGGRDADVGKFVKAGGGFVAW</sequence>
<dbReference type="SUPFAM" id="SSF51735">
    <property type="entry name" value="NAD(P)-binding Rossmann-fold domains"/>
    <property type="match status" value="1"/>
</dbReference>
<dbReference type="OrthoDB" id="1933717at2759"/>
<organism evidence="2 3">
    <name type="scientific">Lachnellula suecica</name>
    <dbReference type="NCBI Taxonomy" id="602035"/>
    <lineage>
        <taxon>Eukaryota</taxon>
        <taxon>Fungi</taxon>
        <taxon>Dikarya</taxon>
        <taxon>Ascomycota</taxon>
        <taxon>Pezizomycotina</taxon>
        <taxon>Leotiomycetes</taxon>
        <taxon>Helotiales</taxon>
        <taxon>Lachnaceae</taxon>
        <taxon>Lachnellula</taxon>
    </lineage>
</organism>
<proteinExistence type="inferred from homology"/>